<feature type="domain" description="Amino acid transporter transmembrane" evidence="9">
    <location>
        <begin position="47"/>
        <end position="427"/>
    </location>
</feature>
<dbReference type="Proteomes" id="UP000242254">
    <property type="component" value="Unassembled WGS sequence"/>
</dbReference>
<comment type="similarity">
    <text evidence="2">Belongs to the amino acid/polyamine transporter 2 family.</text>
</comment>
<feature type="transmembrane region" description="Helical" evidence="8">
    <location>
        <begin position="347"/>
        <end position="368"/>
    </location>
</feature>
<dbReference type="PANTHER" id="PTHR22950">
    <property type="entry name" value="AMINO ACID TRANSPORTER"/>
    <property type="match status" value="1"/>
</dbReference>
<feature type="transmembrane region" description="Helical" evidence="8">
    <location>
        <begin position="164"/>
        <end position="182"/>
    </location>
</feature>
<keyword evidence="4 8" id="KW-0812">Transmembrane</keyword>
<feature type="transmembrane region" description="Helical" evidence="8">
    <location>
        <begin position="78"/>
        <end position="102"/>
    </location>
</feature>
<feature type="transmembrane region" description="Helical" evidence="8">
    <location>
        <begin position="406"/>
        <end position="426"/>
    </location>
</feature>
<dbReference type="EMBL" id="KZ303864">
    <property type="protein sequence ID" value="PHZ08497.1"/>
    <property type="molecule type" value="Genomic_DNA"/>
</dbReference>
<dbReference type="PANTHER" id="PTHR22950:SF692">
    <property type="entry name" value="TRANSMEMBRANE AMINO ACID TRANSPORTER FAMILY PROTEIN"/>
    <property type="match status" value="1"/>
</dbReference>
<name>A0A2G4SI89_RHIZD</name>
<feature type="transmembrane region" description="Helical" evidence="8">
    <location>
        <begin position="50"/>
        <end position="72"/>
    </location>
</feature>
<evidence type="ECO:0000313" key="11">
    <source>
        <dbReference type="Proteomes" id="UP000242254"/>
    </source>
</evidence>
<feature type="transmembrane region" description="Helical" evidence="8">
    <location>
        <begin position="189"/>
        <end position="210"/>
    </location>
</feature>
<dbReference type="RefSeq" id="XP_023462205.1">
    <property type="nucleotide sequence ID" value="XM_023615038.1"/>
</dbReference>
<evidence type="ECO:0000256" key="3">
    <source>
        <dbReference type="ARBA" id="ARBA00022448"/>
    </source>
</evidence>
<protein>
    <recommendedName>
        <fullName evidence="9">Amino acid transporter transmembrane domain-containing protein</fullName>
    </recommendedName>
</protein>
<accession>A0A2G4SI89</accession>
<evidence type="ECO:0000256" key="8">
    <source>
        <dbReference type="SAM" id="Phobius"/>
    </source>
</evidence>
<keyword evidence="11" id="KW-1185">Reference proteome</keyword>
<feature type="transmembrane region" description="Helical" evidence="8">
    <location>
        <begin position="230"/>
        <end position="250"/>
    </location>
</feature>
<evidence type="ECO:0000259" key="9">
    <source>
        <dbReference type="Pfam" id="PF01490"/>
    </source>
</evidence>
<dbReference type="Gene3D" id="1.20.1740.10">
    <property type="entry name" value="Amino acid/polyamine transporter I"/>
    <property type="match status" value="1"/>
</dbReference>
<dbReference type="Pfam" id="PF01490">
    <property type="entry name" value="Aa_trans"/>
    <property type="match status" value="1"/>
</dbReference>
<proteinExistence type="inferred from homology"/>
<organism evidence="10 11">
    <name type="scientific">Rhizopus microsporus ATCC 52813</name>
    <dbReference type="NCBI Taxonomy" id="1340429"/>
    <lineage>
        <taxon>Eukaryota</taxon>
        <taxon>Fungi</taxon>
        <taxon>Fungi incertae sedis</taxon>
        <taxon>Mucoromycota</taxon>
        <taxon>Mucoromycotina</taxon>
        <taxon>Mucoromycetes</taxon>
        <taxon>Mucorales</taxon>
        <taxon>Mucorineae</taxon>
        <taxon>Rhizopodaceae</taxon>
        <taxon>Rhizopus</taxon>
    </lineage>
</organism>
<evidence type="ECO:0000256" key="6">
    <source>
        <dbReference type="ARBA" id="ARBA00022989"/>
    </source>
</evidence>
<dbReference type="GeneID" id="35446027"/>
<sequence>MSAELRNMDEKSFKLAQDNCQSDSIISEIEHETVSFSHGVDTNNEGGSSFLAYFNVVCVVAGTGALGLPYSLKQGGWIGLFILGLSWLFSTYSGVVLIRCLYHNGKTRLSSYQEVAEAAFGPIGGWLSFFFTAVTLIGVPVLYLLLAGQNLHKVCEGTRAELNFPIWVIICSVIVAIPFLFFRSMKEVGVLSAFGMLATVVVVLIVVVVALQDKVNYPNVEHHNVIWDQFPIALSSITFSFGGNPVYAHVEAGMKHPQNWNKVITAGLATCSGLYFLTAIPGYYVYGDSTASPVYNNIPDGAAKIASIVIITVHVLMACPILMTSFALDLEKLFGISSFNHSKLTEWFLRTVVRVTLMVIIAVIAIFVPYFGDFMSLLGAFSNCALILIFPILFYLKLTGIRNKSIFELFLCFLVVLLGIVGLIFGTKSAIEALKSDFQNAK</sequence>
<evidence type="ECO:0000256" key="2">
    <source>
        <dbReference type="ARBA" id="ARBA00008066"/>
    </source>
</evidence>
<keyword evidence="7 8" id="KW-0472">Membrane</keyword>
<feature type="transmembrane region" description="Helical" evidence="8">
    <location>
        <begin position="305"/>
        <end position="326"/>
    </location>
</feature>
<gene>
    <name evidence="10" type="ORF">RHIMIDRAFT_316016</name>
</gene>
<dbReference type="GO" id="GO:0015179">
    <property type="term" value="F:L-amino acid transmembrane transporter activity"/>
    <property type="evidence" value="ECO:0007669"/>
    <property type="project" value="TreeGrafter"/>
</dbReference>
<evidence type="ECO:0000256" key="4">
    <source>
        <dbReference type="ARBA" id="ARBA00022692"/>
    </source>
</evidence>
<dbReference type="GO" id="GO:0005774">
    <property type="term" value="C:vacuolar membrane"/>
    <property type="evidence" value="ECO:0007669"/>
    <property type="project" value="TreeGrafter"/>
</dbReference>
<reference evidence="10 11" key="1">
    <citation type="journal article" date="2016" name="Proc. Natl. Acad. Sci. U.S.A.">
        <title>Lipid metabolic changes in an early divergent fungus govern the establishment of a mutualistic symbiosis with endobacteria.</title>
        <authorList>
            <person name="Lastovetsky O.A."/>
            <person name="Gaspar M.L."/>
            <person name="Mondo S.J."/>
            <person name="LaButti K.M."/>
            <person name="Sandor L."/>
            <person name="Grigoriev I.V."/>
            <person name="Henry S.A."/>
            <person name="Pawlowska T.E."/>
        </authorList>
    </citation>
    <scope>NUCLEOTIDE SEQUENCE [LARGE SCALE GENOMIC DNA]</scope>
    <source>
        <strain evidence="10 11">ATCC 52813</strain>
    </source>
</reference>
<dbReference type="InterPro" id="IPR013057">
    <property type="entry name" value="AA_transpt_TM"/>
</dbReference>
<comment type="subcellular location">
    <subcellularLocation>
        <location evidence="1">Membrane</location>
        <topology evidence="1">Multi-pass membrane protein</topology>
    </subcellularLocation>
</comment>
<dbReference type="STRING" id="1340429.A0A2G4SI89"/>
<evidence type="ECO:0000313" key="10">
    <source>
        <dbReference type="EMBL" id="PHZ08497.1"/>
    </source>
</evidence>
<evidence type="ECO:0000256" key="1">
    <source>
        <dbReference type="ARBA" id="ARBA00004141"/>
    </source>
</evidence>
<feature type="transmembrane region" description="Helical" evidence="8">
    <location>
        <begin position="123"/>
        <end position="144"/>
    </location>
</feature>
<keyword evidence="5" id="KW-0029">Amino-acid transport</keyword>
<feature type="transmembrane region" description="Helical" evidence="8">
    <location>
        <begin position="374"/>
        <end position="394"/>
    </location>
</feature>
<evidence type="ECO:0000256" key="5">
    <source>
        <dbReference type="ARBA" id="ARBA00022970"/>
    </source>
</evidence>
<feature type="transmembrane region" description="Helical" evidence="8">
    <location>
        <begin position="262"/>
        <end position="285"/>
    </location>
</feature>
<keyword evidence="3" id="KW-0813">Transport</keyword>
<evidence type="ECO:0000256" key="7">
    <source>
        <dbReference type="ARBA" id="ARBA00023136"/>
    </source>
</evidence>
<keyword evidence="6 8" id="KW-1133">Transmembrane helix</keyword>
<dbReference type="AlphaFoldDB" id="A0A2G4SI89"/>